<evidence type="ECO:0000313" key="11">
    <source>
        <dbReference type="EMBL" id="KAK7538344.1"/>
    </source>
</evidence>
<evidence type="ECO:0000313" key="12">
    <source>
        <dbReference type="Proteomes" id="UP001360953"/>
    </source>
</evidence>
<sequence length="676" mass="72463">MARDAEGDLYMGFDLSTQQCKCLVVASNLKLAHSATVDFDADLSHHGITKGVLTNPDEHEIFAPVAMWLEALDLVLTRLQKDGLDFGRVKGVSGAGMQHGTVFWGPKAEQVLGHLDGNKGLAEQLIGRDDRGNWRDGAEQGVLAHGHSPNWQDASTQNQCEEFDKCLGSPQKLAEVTGSKAHHRFSGPQIMRFRQKYPNKYSKTSRISLVSSFLASVFLGRIAPIDIGDVCGMNLWEIKTGKWHSELLSLCAGGPDGVKALSEKLGPVPEDGGAAFGPISSYFVQKYGFSRNCAVVPSTGDNLSTIIALPLREGDAIVSLGTSTTFLMSTPQYKPDPAYHFMNHPTTASLYMFMLCYKNGGLARERVRDALNALANDDSKTWDNFNKTALSDSILGQADPQDASAPMKLGLFFPLPEIVPNVKAGTWRFLFTPSKVSSPSSLSAIQSALTPLDADDAAWGGPQTDARAIVESQFLSLRLRSASLVSTQHDAPTGATLPPQPRRVYLVGGGSQNGAIADLCGQVLGGAEGVYKLDIGGNACALGAAYKAVWGVERRVFSSPSTTNARDSASAQNVGFLDGREQALPPPPSATQKEGEGIETFEAFIGARWDESNFVKRIADGYRPGVFERYGEAVTAFDAVEKSVLAAQKEDGGKGRRKEGRGEMGSALASQRDVAA</sequence>
<dbReference type="GO" id="GO:0016301">
    <property type="term" value="F:kinase activity"/>
    <property type="evidence" value="ECO:0007669"/>
    <property type="project" value="UniProtKB-KW"/>
</dbReference>
<dbReference type="Proteomes" id="UP001360953">
    <property type="component" value="Unassembled WGS sequence"/>
</dbReference>
<evidence type="ECO:0000256" key="2">
    <source>
        <dbReference type="ARBA" id="ARBA00022629"/>
    </source>
</evidence>
<evidence type="ECO:0000259" key="10">
    <source>
        <dbReference type="Pfam" id="PF02782"/>
    </source>
</evidence>
<dbReference type="InterPro" id="IPR042024">
    <property type="entry name" value="D-XK_euk"/>
</dbReference>
<feature type="region of interest" description="Disordered" evidence="8">
    <location>
        <begin position="647"/>
        <end position="676"/>
    </location>
</feature>
<keyword evidence="2 7" id="KW-0859">Xylose metabolism</keyword>
<keyword evidence="7" id="KW-0119">Carbohydrate metabolism</keyword>
<dbReference type="EC" id="2.7.1.17" evidence="7"/>
<dbReference type="GeneID" id="92032897"/>
<dbReference type="SUPFAM" id="SSF53067">
    <property type="entry name" value="Actin-like ATPase domain"/>
    <property type="match status" value="2"/>
</dbReference>
<dbReference type="Gene3D" id="3.30.420.40">
    <property type="match status" value="2"/>
</dbReference>
<keyword evidence="7" id="KW-0547">Nucleotide-binding</keyword>
<protein>
    <recommendedName>
        <fullName evidence="7">Xylulose kinase</fullName>
        <ecNumber evidence="7">2.7.1.17</ecNumber>
    </recommendedName>
</protein>
<evidence type="ECO:0000256" key="4">
    <source>
        <dbReference type="ARBA" id="ARBA00022777"/>
    </source>
</evidence>
<keyword evidence="12" id="KW-1185">Reference proteome</keyword>
<gene>
    <name evidence="11" type="ORF">J3D65DRAFT_621707</name>
</gene>
<dbReference type="RefSeq" id="XP_066656031.1">
    <property type="nucleotide sequence ID" value="XM_066799991.1"/>
</dbReference>
<evidence type="ECO:0000256" key="1">
    <source>
        <dbReference type="ARBA" id="ARBA00009156"/>
    </source>
</evidence>
<evidence type="ECO:0000259" key="9">
    <source>
        <dbReference type="Pfam" id="PF00370"/>
    </source>
</evidence>
<feature type="domain" description="Carbohydrate kinase FGGY N-terminal" evidence="9">
    <location>
        <begin position="151"/>
        <end position="307"/>
    </location>
</feature>
<evidence type="ECO:0000256" key="7">
    <source>
        <dbReference type="RuleBase" id="RU367058"/>
    </source>
</evidence>
<dbReference type="Pfam" id="PF02782">
    <property type="entry name" value="FGGY_C"/>
    <property type="match status" value="1"/>
</dbReference>
<dbReference type="PANTHER" id="PTHR10196:SF57">
    <property type="entry name" value="XYLULOSE KINASE"/>
    <property type="match status" value="1"/>
</dbReference>
<feature type="domain" description="Carbohydrate kinase FGGY C-terminal" evidence="10">
    <location>
        <begin position="317"/>
        <end position="550"/>
    </location>
</feature>
<evidence type="ECO:0000256" key="6">
    <source>
        <dbReference type="ARBA" id="ARBA00048885"/>
    </source>
</evidence>
<accession>A0ABR1LT40</accession>
<name>A0ABR1LT40_9PEZI</name>
<evidence type="ECO:0000256" key="8">
    <source>
        <dbReference type="SAM" id="MobiDB-lite"/>
    </source>
</evidence>
<comment type="function">
    <text evidence="5 7">Highly specific D-xylulose kinase which participates in the catabolism of xylose. Xylose is a major component of hemicelluloses such as xylan. Most fungi utilize D-xylose via three enzymatic reactions, xylose reductase (XR), xylitol dehydrogenase (XDH), and xylulokinase, to form xylulose 5-phosphate, which enters pentose phosphate pathway.</text>
</comment>
<evidence type="ECO:0000256" key="5">
    <source>
        <dbReference type="ARBA" id="ARBA00025184"/>
    </source>
</evidence>
<keyword evidence="4 7" id="KW-0418">Kinase</keyword>
<keyword evidence="7" id="KW-0067">ATP-binding</keyword>
<organism evidence="11 12">
    <name type="scientific">Phyllosticta citribraziliensis</name>
    <dbReference type="NCBI Taxonomy" id="989973"/>
    <lineage>
        <taxon>Eukaryota</taxon>
        <taxon>Fungi</taxon>
        <taxon>Dikarya</taxon>
        <taxon>Ascomycota</taxon>
        <taxon>Pezizomycotina</taxon>
        <taxon>Dothideomycetes</taxon>
        <taxon>Dothideomycetes incertae sedis</taxon>
        <taxon>Botryosphaeriales</taxon>
        <taxon>Phyllostictaceae</taxon>
        <taxon>Phyllosticta</taxon>
    </lineage>
</organism>
<dbReference type="InterPro" id="IPR018484">
    <property type="entry name" value="FGGY_N"/>
</dbReference>
<dbReference type="InterPro" id="IPR018485">
    <property type="entry name" value="FGGY_C"/>
</dbReference>
<dbReference type="Pfam" id="PF00370">
    <property type="entry name" value="FGGY_N"/>
    <property type="match status" value="1"/>
</dbReference>
<reference evidence="11 12" key="1">
    <citation type="submission" date="2024-04" db="EMBL/GenBank/DDBJ databases">
        <title>Phyllosticta paracitricarpa is synonymous to the EU quarantine fungus P. citricarpa based on phylogenomic analyses.</title>
        <authorList>
            <consortium name="Lawrence Berkeley National Laboratory"/>
            <person name="Van ingen-buijs V.A."/>
            <person name="Van westerhoven A.C."/>
            <person name="Haridas S."/>
            <person name="Skiadas P."/>
            <person name="Martin F."/>
            <person name="Groenewald J.Z."/>
            <person name="Crous P.W."/>
            <person name="Seidl M.F."/>
        </authorList>
    </citation>
    <scope>NUCLEOTIDE SEQUENCE [LARGE SCALE GENOMIC DNA]</scope>
    <source>
        <strain evidence="11 12">CPC 17464</strain>
    </source>
</reference>
<comment type="catalytic activity">
    <reaction evidence="6 7">
        <text>D-xylulose + ATP = D-xylulose 5-phosphate + ADP + H(+)</text>
        <dbReference type="Rhea" id="RHEA:10964"/>
        <dbReference type="ChEBI" id="CHEBI:15378"/>
        <dbReference type="ChEBI" id="CHEBI:17140"/>
        <dbReference type="ChEBI" id="CHEBI:30616"/>
        <dbReference type="ChEBI" id="CHEBI:57737"/>
        <dbReference type="ChEBI" id="CHEBI:456216"/>
        <dbReference type="EC" id="2.7.1.17"/>
    </reaction>
</comment>
<keyword evidence="3 7" id="KW-0808">Transferase</keyword>
<dbReference type="EMBL" id="JBBPEH010000005">
    <property type="protein sequence ID" value="KAK7538344.1"/>
    <property type="molecule type" value="Genomic_DNA"/>
</dbReference>
<evidence type="ECO:0000256" key="3">
    <source>
        <dbReference type="ARBA" id="ARBA00022679"/>
    </source>
</evidence>
<comment type="similarity">
    <text evidence="1 7">Belongs to the FGGY kinase family.</text>
</comment>
<dbReference type="PANTHER" id="PTHR10196">
    <property type="entry name" value="SUGAR KINASE"/>
    <property type="match status" value="1"/>
</dbReference>
<comment type="caution">
    <text evidence="11">The sequence shown here is derived from an EMBL/GenBank/DDBJ whole genome shotgun (WGS) entry which is preliminary data.</text>
</comment>
<dbReference type="InterPro" id="IPR043129">
    <property type="entry name" value="ATPase_NBD"/>
</dbReference>
<dbReference type="CDD" id="cd07776">
    <property type="entry name" value="ASKHA_NBD_FGGY_SpXK-like"/>
    <property type="match status" value="1"/>
</dbReference>
<proteinExistence type="inferred from homology"/>